<keyword evidence="6 9" id="KW-0028">Amino-acid biosynthesis</keyword>
<evidence type="ECO:0000256" key="1">
    <source>
        <dbReference type="ARBA" id="ARBA00000901"/>
    </source>
</evidence>
<dbReference type="GO" id="GO:0000162">
    <property type="term" value="P:L-tryptophan biosynthetic process"/>
    <property type="evidence" value="ECO:0007669"/>
    <property type="project" value="TreeGrafter"/>
</dbReference>
<dbReference type="InterPro" id="IPR044524">
    <property type="entry name" value="Isoase_HisA-like"/>
</dbReference>
<dbReference type="InterPro" id="IPR011060">
    <property type="entry name" value="RibuloseP-bd_barrel"/>
</dbReference>
<dbReference type="InterPro" id="IPR006063">
    <property type="entry name" value="HisA_bact_arch"/>
</dbReference>
<evidence type="ECO:0000256" key="4">
    <source>
        <dbReference type="ARBA" id="ARBA00009667"/>
    </source>
</evidence>
<keyword evidence="5 9" id="KW-0963">Cytoplasm</keyword>
<dbReference type="FunFam" id="3.20.20.70:FF:000009">
    <property type="entry name" value="1-(5-phosphoribosyl)-5-[(5-phosphoribosylamino)methylideneamino] imidazole-4-carboxamide isomerase"/>
    <property type="match status" value="1"/>
</dbReference>
<evidence type="ECO:0000256" key="3">
    <source>
        <dbReference type="ARBA" id="ARBA00005133"/>
    </source>
</evidence>
<comment type="pathway">
    <text evidence="3 9 11">Amino-acid biosynthesis; L-histidine biosynthesis; L-histidine from 5-phospho-alpha-D-ribose 1-diphosphate: step 4/9.</text>
</comment>
<comment type="similarity">
    <text evidence="4 9 10">Belongs to the HisA/HisF family.</text>
</comment>
<dbReference type="InterPro" id="IPR006062">
    <property type="entry name" value="His_biosynth"/>
</dbReference>
<name>A0A9X1L862_9FLAO</name>
<keyword evidence="13" id="KW-1185">Reference proteome</keyword>
<dbReference type="InterPro" id="IPR023016">
    <property type="entry name" value="HisA/PriA"/>
</dbReference>
<organism evidence="12 13">
    <name type="scientific">Neotamlana sargassicola</name>
    <dbReference type="NCBI Taxonomy" id="2883125"/>
    <lineage>
        <taxon>Bacteria</taxon>
        <taxon>Pseudomonadati</taxon>
        <taxon>Bacteroidota</taxon>
        <taxon>Flavobacteriia</taxon>
        <taxon>Flavobacteriales</taxon>
        <taxon>Flavobacteriaceae</taxon>
        <taxon>Neotamlana</taxon>
    </lineage>
</organism>
<dbReference type="PANTHER" id="PTHR43090">
    <property type="entry name" value="1-(5-PHOSPHORIBOSYL)-5-[(5-PHOSPHORIBOSYLAMINO)METHYLIDENEAMINO] IMIDAZOLE-4-CARBOXAMIDE ISOMERASE"/>
    <property type="match status" value="1"/>
</dbReference>
<dbReference type="InterPro" id="IPR013785">
    <property type="entry name" value="Aldolase_TIM"/>
</dbReference>
<evidence type="ECO:0000313" key="13">
    <source>
        <dbReference type="Proteomes" id="UP001139286"/>
    </source>
</evidence>
<reference evidence="12" key="1">
    <citation type="submission" date="2021-10" db="EMBL/GenBank/DDBJ databases">
        <title>Tamlana sargassums sp. nov., and Tamlana laminarinivorans sp. nov., two new bacteria isolated from the brown alga.</title>
        <authorList>
            <person name="Li J."/>
        </authorList>
    </citation>
    <scope>NUCLEOTIDE SEQUENCE</scope>
    <source>
        <strain evidence="12">62-3</strain>
    </source>
</reference>
<dbReference type="Proteomes" id="UP001139286">
    <property type="component" value="Unassembled WGS sequence"/>
</dbReference>
<evidence type="ECO:0000256" key="10">
    <source>
        <dbReference type="RuleBase" id="RU003657"/>
    </source>
</evidence>
<evidence type="ECO:0000256" key="6">
    <source>
        <dbReference type="ARBA" id="ARBA00022605"/>
    </source>
</evidence>
<evidence type="ECO:0000256" key="8">
    <source>
        <dbReference type="ARBA" id="ARBA00023235"/>
    </source>
</evidence>
<accession>A0A9X1L862</accession>
<comment type="catalytic activity">
    <reaction evidence="1 9 11">
        <text>1-(5-phospho-beta-D-ribosyl)-5-[(5-phospho-beta-D-ribosylamino)methylideneamino]imidazole-4-carboxamide = 5-[(5-phospho-1-deoxy-D-ribulos-1-ylimino)methylamino]-1-(5-phospho-beta-D-ribosyl)imidazole-4-carboxamide</text>
        <dbReference type="Rhea" id="RHEA:15469"/>
        <dbReference type="ChEBI" id="CHEBI:58435"/>
        <dbReference type="ChEBI" id="CHEBI:58525"/>
        <dbReference type="EC" id="5.3.1.16"/>
    </reaction>
</comment>
<dbReference type="GO" id="GO:0005737">
    <property type="term" value="C:cytoplasm"/>
    <property type="evidence" value="ECO:0007669"/>
    <property type="project" value="UniProtKB-SubCell"/>
</dbReference>
<evidence type="ECO:0000313" key="12">
    <source>
        <dbReference type="EMBL" id="MCB4808518.1"/>
    </source>
</evidence>
<dbReference type="SUPFAM" id="SSF51366">
    <property type="entry name" value="Ribulose-phoshate binding barrel"/>
    <property type="match status" value="1"/>
</dbReference>
<dbReference type="Pfam" id="PF00977">
    <property type="entry name" value="His_biosynth"/>
    <property type="match status" value="1"/>
</dbReference>
<dbReference type="AlphaFoldDB" id="A0A9X1L862"/>
<protein>
    <recommendedName>
        <fullName evidence="9 11">1-(5-phosphoribosyl)-5-[(5-phosphoribosylamino)methylideneamino] imidazole-4-carboxamide isomerase</fullName>
        <ecNumber evidence="9 11">5.3.1.16</ecNumber>
    </recommendedName>
    <alternativeName>
        <fullName evidence="9">Phosphoribosylformimino-5-aminoimidazole carboxamide ribotide isomerase</fullName>
    </alternativeName>
</protein>
<feature type="active site" description="Proton donor" evidence="9">
    <location>
        <position position="130"/>
    </location>
</feature>
<dbReference type="PANTHER" id="PTHR43090:SF2">
    <property type="entry name" value="1-(5-PHOSPHORIBOSYL)-5-[(5-PHOSPHORIBOSYLAMINO)METHYLIDENEAMINO] IMIDAZOLE-4-CARBOXAMIDE ISOMERASE"/>
    <property type="match status" value="1"/>
</dbReference>
<gene>
    <name evidence="9 12" type="primary">hisA</name>
    <name evidence="12" type="ORF">LG651_09655</name>
</gene>
<evidence type="ECO:0000256" key="7">
    <source>
        <dbReference type="ARBA" id="ARBA00023102"/>
    </source>
</evidence>
<dbReference type="NCBIfam" id="TIGR00007">
    <property type="entry name" value="1-(5-phosphoribosyl)-5-[(5-phosphoribosylamino)methylideneamino]imidazole-4-carboxamide isomerase"/>
    <property type="match status" value="1"/>
</dbReference>
<evidence type="ECO:0000256" key="2">
    <source>
        <dbReference type="ARBA" id="ARBA00004496"/>
    </source>
</evidence>
<keyword evidence="7 9" id="KW-0368">Histidine biosynthesis</keyword>
<dbReference type="Gene3D" id="3.20.20.70">
    <property type="entry name" value="Aldolase class I"/>
    <property type="match status" value="1"/>
</dbReference>
<dbReference type="RefSeq" id="WP_226695921.1">
    <property type="nucleotide sequence ID" value="NZ_JAJAPX010000003.1"/>
</dbReference>
<dbReference type="EMBL" id="JAJAPX010000003">
    <property type="protein sequence ID" value="MCB4808518.1"/>
    <property type="molecule type" value="Genomic_DNA"/>
</dbReference>
<proteinExistence type="inferred from homology"/>
<keyword evidence="8 9" id="KW-0413">Isomerase</keyword>
<evidence type="ECO:0000256" key="9">
    <source>
        <dbReference type="HAMAP-Rule" id="MF_01014"/>
    </source>
</evidence>
<dbReference type="GO" id="GO:0000105">
    <property type="term" value="P:L-histidine biosynthetic process"/>
    <property type="evidence" value="ECO:0007669"/>
    <property type="project" value="UniProtKB-UniRule"/>
</dbReference>
<feature type="active site" description="Proton acceptor" evidence="9">
    <location>
        <position position="8"/>
    </location>
</feature>
<dbReference type="EC" id="5.3.1.16" evidence="9 11"/>
<dbReference type="CDD" id="cd04732">
    <property type="entry name" value="HisA"/>
    <property type="match status" value="1"/>
</dbReference>
<evidence type="ECO:0000256" key="5">
    <source>
        <dbReference type="ARBA" id="ARBA00022490"/>
    </source>
</evidence>
<evidence type="ECO:0000256" key="11">
    <source>
        <dbReference type="RuleBase" id="RU003658"/>
    </source>
</evidence>
<dbReference type="HAMAP" id="MF_01014">
    <property type="entry name" value="HisA"/>
    <property type="match status" value="1"/>
</dbReference>
<comment type="caution">
    <text evidence="12">The sequence shown here is derived from an EMBL/GenBank/DDBJ whole genome shotgun (WGS) entry which is preliminary data.</text>
</comment>
<comment type="subcellular location">
    <subcellularLocation>
        <location evidence="2 9 11">Cytoplasm</location>
    </subcellularLocation>
</comment>
<sequence length="251" mass="27662">MRIIPAIDIIDGKCVRLSKGDYNTKKVYNENPLEIAKQYEAHGIEHLHLVDLDGAKASHIVNHKVLETIATKTNLKIDFGGGLKTDEDLHIAFESGAKQITGGSIAVKKPEVFESWLTKYGSDKIILGADANNEKIAISGWLEESDEELIPFVQNYMTKGVSYVICTDIAKDGMLQGPSFDLYKKMIAECNTKPSQSENESTLKLIASGGISKFDELPKLAEIGCEGTIIGKAIYENKISLKQLENFIINK</sequence>
<dbReference type="GO" id="GO:0003949">
    <property type="term" value="F:1-(5-phosphoribosyl)-5-[(5-phosphoribosylamino)methylideneamino]imidazole-4-carboxamide isomerase activity"/>
    <property type="evidence" value="ECO:0007669"/>
    <property type="project" value="UniProtKB-UniRule"/>
</dbReference>